<proteinExistence type="predicted"/>
<organism evidence="1 2">
    <name type="scientific">Candidatus Accumulibacter affinis</name>
    <dbReference type="NCBI Taxonomy" id="2954384"/>
    <lineage>
        <taxon>Bacteria</taxon>
        <taxon>Pseudomonadati</taxon>
        <taxon>Pseudomonadota</taxon>
        <taxon>Betaproteobacteria</taxon>
        <taxon>Candidatus Accumulibacter</taxon>
    </lineage>
</organism>
<gene>
    <name evidence="1" type="ORF">IPK02_11550</name>
</gene>
<comment type="caution">
    <text evidence="1">The sequence shown here is derived from an EMBL/GenBank/DDBJ whole genome shotgun (WGS) entry which is preliminary data.</text>
</comment>
<accession>A0A935T9G9</accession>
<evidence type="ECO:0008006" key="3">
    <source>
        <dbReference type="Google" id="ProtNLM"/>
    </source>
</evidence>
<name>A0A935T9G9_9PROT</name>
<dbReference type="EMBL" id="JADJOT010000009">
    <property type="protein sequence ID" value="MBK7954531.1"/>
    <property type="molecule type" value="Genomic_DNA"/>
</dbReference>
<dbReference type="AlphaFoldDB" id="A0A935T9G9"/>
<reference evidence="1 2" key="1">
    <citation type="submission" date="2020-10" db="EMBL/GenBank/DDBJ databases">
        <title>Connecting structure to function with the recovery of over 1000 high-quality activated sludge metagenome-assembled genomes encoding full-length rRNA genes using long-read sequencing.</title>
        <authorList>
            <person name="Singleton C.M."/>
            <person name="Petriglieri F."/>
            <person name="Kristensen J.M."/>
            <person name="Kirkegaard R.H."/>
            <person name="Michaelsen T.Y."/>
            <person name="Andersen M.H."/>
            <person name="Karst S.M."/>
            <person name="Dueholm M.S."/>
            <person name="Nielsen P.H."/>
            <person name="Albertsen M."/>
        </authorList>
    </citation>
    <scope>NUCLEOTIDE SEQUENCE [LARGE SCALE GENOMIC DNA]</scope>
    <source>
        <strain evidence="1">Fred_18-Q3-R57-64_BAT3C.720</strain>
    </source>
</reference>
<sequence length="130" mass="14599">MTLKRVLCPERVRQIPIHFSWLDHRLVRERHIERCDPPAAALYLFLVTVADAQGLSYYSDAALGRCLSLTPARLSQARSDLMRIGLIAYQRPLYQVLALDCPPRSDVCELGADEISVRIGQLRAALGQTP</sequence>
<evidence type="ECO:0000313" key="2">
    <source>
        <dbReference type="Proteomes" id="UP000706151"/>
    </source>
</evidence>
<dbReference type="Proteomes" id="UP000706151">
    <property type="component" value="Unassembled WGS sequence"/>
</dbReference>
<protein>
    <recommendedName>
        <fullName evidence="3">Helix-turn-helix domain-containing protein</fullName>
    </recommendedName>
</protein>
<evidence type="ECO:0000313" key="1">
    <source>
        <dbReference type="EMBL" id="MBK7954531.1"/>
    </source>
</evidence>